<dbReference type="SUPFAM" id="SSF161098">
    <property type="entry name" value="MetI-like"/>
    <property type="match status" value="1"/>
</dbReference>
<keyword evidence="6 7" id="KW-0472">Membrane</keyword>
<comment type="subcellular location">
    <subcellularLocation>
        <location evidence="1 7">Cell membrane</location>
        <topology evidence="1 7">Multi-pass membrane protein</topology>
    </subcellularLocation>
</comment>
<evidence type="ECO:0000256" key="2">
    <source>
        <dbReference type="ARBA" id="ARBA00022448"/>
    </source>
</evidence>
<feature type="transmembrane region" description="Helical" evidence="7">
    <location>
        <begin position="12"/>
        <end position="34"/>
    </location>
</feature>
<dbReference type="Gene3D" id="1.10.3720.10">
    <property type="entry name" value="MetI-like"/>
    <property type="match status" value="1"/>
</dbReference>
<evidence type="ECO:0000256" key="1">
    <source>
        <dbReference type="ARBA" id="ARBA00004651"/>
    </source>
</evidence>
<keyword evidence="2 7" id="KW-0813">Transport</keyword>
<name>A0A7G5N262_9FIRM</name>
<dbReference type="InterPro" id="IPR000515">
    <property type="entry name" value="MetI-like"/>
</dbReference>
<reference evidence="9 10" key="1">
    <citation type="submission" date="2019-04" db="EMBL/GenBank/DDBJ databases">
        <authorList>
            <person name="Schori C."/>
            <person name="Ahrens C."/>
        </authorList>
    </citation>
    <scope>NUCLEOTIDE SEQUENCE [LARGE SCALE GENOMIC DNA]</scope>
    <source>
        <strain evidence="9 10">DSM 2950</strain>
    </source>
</reference>
<dbReference type="PROSITE" id="PS50928">
    <property type="entry name" value="ABC_TM1"/>
    <property type="match status" value="1"/>
</dbReference>
<feature type="transmembrane region" description="Helical" evidence="7">
    <location>
        <begin position="81"/>
        <end position="103"/>
    </location>
</feature>
<accession>A0A7G5N262</accession>
<feature type="transmembrane region" description="Helical" evidence="7">
    <location>
        <begin position="115"/>
        <end position="133"/>
    </location>
</feature>
<dbReference type="GO" id="GO:0005886">
    <property type="term" value="C:plasma membrane"/>
    <property type="evidence" value="ECO:0007669"/>
    <property type="project" value="UniProtKB-SubCell"/>
</dbReference>
<feature type="domain" description="ABC transmembrane type-1" evidence="8">
    <location>
        <begin position="77"/>
        <end position="272"/>
    </location>
</feature>
<dbReference type="InterPro" id="IPR035906">
    <property type="entry name" value="MetI-like_sf"/>
</dbReference>
<dbReference type="RefSeq" id="WP_018596980.1">
    <property type="nucleotide sequence ID" value="NZ_CABLBP010000005.1"/>
</dbReference>
<dbReference type="Proteomes" id="UP000515789">
    <property type="component" value="Chromosome"/>
</dbReference>
<keyword evidence="5 7" id="KW-1133">Transmembrane helix</keyword>
<gene>
    <name evidence="9" type="ORF">E5259_27170</name>
</gene>
<evidence type="ECO:0000256" key="7">
    <source>
        <dbReference type="RuleBase" id="RU363032"/>
    </source>
</evidence>
<feature type="transmembrane region" description="Helical" evidence="7">
    <location>
        <begin position="187"/>
        <end position="206"/>
    </location>
</feature>
<evidence type="ECO:0000256" key="3">
    <source>
        <dbReference type="ARBA" id="ARBA00022475"/>
    </source>
</evidence>
<evidence type="ECO:0000313" key="9">
    <source>
        <dbReference type="EMBL" id="QMW80955.1"/>
    </source>
</evidence>
<comment type="similarity">
    <text evidence="7">Belongs to the binding-protein-dependent transport system permease family.</text>
</comment>
<dbReference type="EMBL" id="CP039126">
    <property type="protein sequence ID" value="QMW80955.1"/>
    <property type="molecule type" value="Genomic_DNA"/>
</dbReference>
<dbReference type="GO" id="GO:0055085">
    <property type="term" value="P:transmembrane transport"/>
    <property type="evidence" value="ECO:0007669"/>
    <property type="project" value="InterPro"/>
</dbReference>
<sequence length="288" mass="32192">MKKKRTSNQLNLFQRILVVLFLLVTVLIMVLPMWNVVVVSTSTTLSASQSGIKLWWDSFNMEGFEYVFKVTKLLRPFLNSFFVTTVATVIQVVLSSFAGYVLIQKNLPFKAAITSFVMLTMMIPGDLTLISIYQVNKQLNLLNSYAGLIMNGLVSGFSILLMRNYFETVPYSLAEAARIDGSGEIRIFLKVFLPISLPGLATVFFMEYVSRWNSIMLPATLITDQNKYTLPLMLKMMIQPDASTSGTAIVPDNATMATIVISTIPLLLIYIFAQQYLLEGMNLGAEKG</sequence>
<evidence type="ECO:0000256" key="4">
    <source>
        <dbReference type="ARBA" id="ARBA00022692"/>
    </source>
</evidence>
<dbReference type="PANTHER" id="PTHR43744">
    <property type="entry name" value="ABC TRANSPORTER PERMEASE PROTEIN MG189-RELATED-RELATED"/>
    <property type="match status" value="1"/>
</dbReference>
<keyword evidence="4 7" id="KW-0812">Transmembrane</keyword>
<evidence type="ECO:0000256" key="6">
    <source>
        <dbReference type="ARBA" id="ARBA00023136"/>
    </source>
</evidence>
<feature type="transmembrane region" description="Helical" evidence="7">
    <location>
        <begin position="254"/>
        <end position="273"/>
    </location>
</feature>
<dbReference type="AlphaFoldDB" id="A0A7G5N262"/>
<proteinExistence type="inferred from homology"/>
<dbReference type="Pfam" id="PF00528">
    <property type="entry name" value="BPD_transp_1"/>
    <property type="match status" value="1"/>
</dbReference>
<evidence type="ECO:0000313" key="10">
    <source>
        <dbReference type="Proteomes" id="UP000515789"/>
    </source>
</evidence>
<protein>
    <submittedName>
        <fullName evidence="9">Carbohydrate ABC transporter permease</fullName>
    </submittedName>
</protein>
<organism evidence="9 10">
    <name type="scientific">Blautia producta</name>
    <dbReference type="NCBI Taxonomy" id="33035"/>
    <lineage>
        <taxon>Bacteria</taxon>
        <taxon>Bacillati</taxon>
        <taxon>Bacillota</taxon>
        <taxon>Clostridia</taxon>
        <taxon>Lachnospirales</taxon>
        <taxon>Lachnospiraceae</taxon>
        <taxon>Blautia</taxon>
    </lineage>
</organism>
<feature type="transmembrane region" description="Helical" evidence="7">
    <location>
        <begin position="145"/>
        <end position="166"/>
    </location>
</feature>
<dbReference type="CDD" id="cd06261">
    <property type="entry name" value="TM_PBP2"/>
    <property type="match status" value="1"/>
</dbReference>
<keyword evidence="3" id="KW-1003">Cell membrane</keyword>
<dbReference type="PANTHER" id="PTHR43744:SF9">
    <property type="entry name" value="POLYGALACTURONAN_RHAMNOGALACTURONAN TRANSPORT SYSTEM PERMEASE PROTEIN YTCP"/>
    <property type="match status" value="1"/>
</dbReference>
<evidence type="ECO:0000259" key="8">
    <source>
        <dbReference type="PROSITE" id="PS50928"/>
    </source>
</evidence>
<evidence type="ECO:0000256" key="5">
    <source>
        <dbReference type="ARBA" id="ARBA00022989"/>
    </source>
</evidence>